<accession>A0A327X7L6</accession>
<dbReference type="Proteomes" id="UP000248790">
    <property type="component" value="Unassembled WGS sequence"/>
</dbReference>
<dbReference type="NCBIfam" id="TIGR04256">
    <property type="entry name" value="GxxExxY"/>
    <property type="match status" value="1"/>
</dbReference>
<dbReference type="RefSeq" id="WP_111627129.1">
    <property type="nucleotide sequence ID" value="NZ_QLMC01000001.1"/>
</dbReference>
<name>A0A327X7L6_LARAB</name>
<evidence type="ECO:0000313" key="1">
    <source>
        <dbReference type="EMBL" id="RAK02975.1"/>
    </source>
</evidence>
<organism evidence="1 2">
    <name type="scientific">Larkinella arboricola</name>
    <dbReference type="NCBI Taxonomy" id="643671"/>
    <lineage>
        <taxon>Bacteria</taxon>
        <taxon>Pseudomonadati</taxon>
        <taxon>Bacteroidota</taxon>
        <taxon>Cytophagia</taxon>
        <taxon>Cytophagales</taxon>
        <taxon>Spirosomataceae</taxon>
        <taxon>Larkinella</taxon>
    </lineage>
</organism>
<dbReference type="AlphaFoldDB" id="A0A327X7L6"/>
<evidence type="ECO:0000313" key="2">
    <source>
        <dbReference type="Proteomes" id="UP000248790"/>
    </source>
</evidence>
<dbReference type="OrthoDB" id="1119698at2"/>
<comment type="caution">
    <text evidence="1">The sequence shown here is derived from an EMBL/GenBank/DDBJ whole genome shotgun (WGS) entry which is preliminary data.</text>
</comment>
<dbReference type="InterPro" id="IPR026350">
    <property type="entry name" value="GxxExxY"/>
</dbReference>
<protein>
    <submittedName>
        <fullName evidence="1">GxxExxY protein</fullName>
    </submittedName>
</protein>
<proteinExistence type="predicted"/>
<dbReference type="EMBL" id="QLMC01000001">
    <property type="protein sequence ID" value="RAK02975.1"/>
    <property type="molecule type" value="Genomic_DNA"/>
</dbReference>
<gene>
    <name evidence="1" type="ORF">LX87_01097</name>
</gene>
<sequence length="130" mass="14928">MEDSKLSYQIIRGAIEVHRALGPGLLESAYQECLHYELSEYGLYVEREKPMPIVYKEVRLNHGYRMDLLVEGRIVVETKAVEALTDVHFAQLLTYLKLGQFRLGLLINFHVTLLKEGVSRVLNPELRNSA</sequence>
<dbReference type="Pfam" id="PF13366">
    <property type="entry name" value="PDDEXK_3"/>
    <property type="match status" value="1"/>
</dbReference>
<reference evidence="1 2" key="1">
    <citation type="submission" date="2018-06" db="EMBL/GenBank/DDBJ databases">
        <title>Genomic Encyclopedia of Archaeal and Bacterial Type Strains, Phase II (KMG-II): from individual species to whole genera.</title>
        <authorList>
            <person name="Goeker M."/>
        </authorList>
    </citation>
    <scope>NUCLEOTIDE SEQUENCE [LARGE SCALE GENOMIC DNA]</scope>
    <source>
        <strain evidence="1 2">DSM 21851</strain>
    </source>
</reference>
<keyword evidence="2" id="KW-1185">Reference proteome</keyword>